<dbReference type="AlphaFoldDB" id="A0A934MD16"/>
<comment type="subcellular location">
    <subcellularLocation>
        <location evidence="1">Cell membrane</location>
        <topology evidence="1">Multi-pass membrane protein</topology>
    </subcellularLocation>
</comment>
<name>A0A934MD16_9MICO</name>
<dbReference type="InterPro" id="IPR050189">
    <property type="entry name" value="MFS_Efflux_Transporters"/>
</dbReference>
<evidence type="ECO:0000256" key="6">
    <source>
        <dbReference type="SAM" id="MobiDB-lite"/>
    </source>
</evidence>
<dbReference type="InterPro" id="IPR011701">
    <property type="entry name" value="MFS"/>
</dbReference>
<sequence length="414" mass="41364">MGILTNIADGLDVSIADAGHAITAYALGVVIGAPLITVLAARAARKTLAVWLMSAYAVGNLLSAWAPSLEVLLVGRLLTGLPHGVFFGVGAVLGTAVVGAARRGHAVAMMMAGLTVANIIGVPLSSWAGQELGWRATFLIVGGLGLVTVVFLAALLPATPAPLGASARKEFTALGNGPLWVSFVATAVGFGGLFVVYSYVKPTLMFVTGLSEGSVPLVLALFGVGMTAGVLVGGRLVDLDVMRAVYIGYVSTALSLVVLALVGESPVPAVLALVALGVTSQVLGIALQARLMDLSPAAPSLGAALCHSSLNAANANGAFVGGLMLAGGLGYLTLAWAGALMTLLGLGVVLLFGRQSTARVDASVLDDPAPDGARPSERPGSPASVATGATDDGRTSPPAGDPSSAGDQARRSTE</sequence>
<evidence type="ECO:0000313" key="9">
    <source>
        <dbReference type="EMBL" id="MBI9114389.1"/>
    </source>
</evidence>
<dbReference type="Gene3D" id="1.20.1250.20">
    <property type="entry name" value="MFS general substrate transporter like domains"/>
    <property type="match status" value="1"/>
</dbReference>
<evidence type="ECO:0000256" key="5">
    <source>
        <dbReference type="ARBA" id="ARBA00023136"/>
    </source>
</evidence>
<accession>A0A934MD16</accession>
<dbReference type="GO" id="GO:0022857">
    <property type="term" value="F:transmembrane transporter activity"/>
    <property type="evidence" value="ECO:0007669"/>
    <property type="project" value="InterPro"/>
</dbReference>
<dbReference type="Pfam" id="PF07690">
    <property type="entry name" value="MFS_1"/>
    <property type="match status" value="1"/>
</dbReference>
<feature type="transmembrane region" description="Helical" evidence="7">
    <location>
        <begin position="331"/>
        <end position="352"/>
    </location>
</feature>
<evidence type="ECO:0000256" key="3">
    <source>
        <dbReference type="ARBA" id="ARBA00022692"/>
    </source>
</evidence>
<keyword evidence="5 7" id="KW-0472">Membrane</keyword>
<feature type="transmembrane region" description="Helical" evidence="7">
    <location>
        <begin position="134"/>
        <end position="156"/>
    </location>
</feature>
<evidence type="ECO:0000313" key="10">
    <source>
        <dbReference type="Proteomes" id="UP000602087"/>
    </source>
</evidence>
<evidence type="ECO:0000256" key="7">
    <source>
        <dbReference type="SAM" id="Phobius"/>
    </source>
</evidence>
<feature type="transmembrane region" description="Helical" evidence="7">
    <location>
        <begin position="244"/>
        <end position="263"/>
    </location>
</feature>
<feature type="transmembrane region" description="Helical" evidence="7">
    <location>
        <begin position="80"/>
        <end position="100"/>
    </location>
</feature>
<dbReference type="EMBL" id="JAEINH010000003">
    <property type="protein sequence ID" value="MBI9114389.1"/>
    <property type="molecule type" value="Genomic_DNA"/>
</dbReference>
<feature type="transmembrane region" description="Helical" evidence="7">
    <location>
        <begin position="48"/>
        <end position="68"/>
    </location>
</feature>
<keyword evidence="3 7" id="KW-0812">Transmembrane</keyword>
<organism evidence="9 10">
    <name type="scientific">Sanguibacter suaedae</name>
    <dbReference type="NCBI Taxonomy" id="2795737"/>
    <lineage>
        <taxon>Bacteria</taxon>
        <taxon>Bacillati</taxon>
        <taxon>Actinomycetota</taxon>
        <taxon>Actinomycetes</taxon>
        <taxon>Micrococcales</taxon>
        <taxon>Sanguibacteraceae</taxon>
        <taxon>Sanguibacter</taxon>
    </lineage>
</organism>
<reference evidence="9" key="1">
    <citation type="submission" date="2020-12" db="EMBL/GenBank/DDBJ databases">
        <title>Sanguibacter suaedae sp. nov., isolated from Suaeda aralocaspica.</title>
        <authorList>
            <person name="Ma Q."/>
        </authorList>
    </citation>
    <scope>NUCLEOTIDE SEQUENCE</scope>
    <source>
        <strain evidence="9">YZGR15</strain>
    </source>
</reference>
<feature type="transmembrane region" description="Helical" evidence="7">
    <location>
        <begin position="107"/>
        <end position="128"/>
    </location>
</feature>
<feature type="region of interest" description="Disordered" evidence="6">
    <location>
        <begin position="363"/>
        <end position="414"/>
    </location>
</feature>
<feature type="transmembrane region" description="Helical" evidence="7">
    <location>
        <begin position="217"/>
        <end position="237"/>
    </location>
</feature>
<evidence type="ECO:0000256" key="2">
    <source>
        <dbReference type="ARBA" id="ARBA00022475"/>
    </source>
</evidence>
<evidence type="ECO:0000259" key="8">
    <source>
        <dbReference type="PROSITE" id="PS50850"/>
    </source>
</evidence>
<dbReference type="PANTHER" id="PTHR43124:SF3">
    <property type="entry name" value="CHLORAMPHENICOL EFFLUX PUMP RV0191"/>
    <property type="match status" value="1"/>
</dbReference>
<proteinExistence type="predicted"/>
<comment type="caution">
    <text evidence="9">The sequence shown here is derived from an EMBL/GenBank/DDBJ whole genome shotgun (WGS) entry which is preliminary data.</text>
</comment>
<gene>
    <name evidence="9" type="ORF">JAV76_05100</name>
</gene>
<dbReference type="Proteomes" id="UP000602087">
    <property type="component" value="Unassembled WGS sequence"/>
</dbReference>
<dbReference type="PROSITE" id="PS50850">
    <property type="entry name" value="MFS"/>
    <property type="match status" value="1"/>
</dbReference>
<keyword evidence="10" id="KW-1185">Reference proteome</keyword>
<feature type="domain" description="Major facilitator superfamily (MFS) profile" evidence="8">
    <location>
        <begin position="1"/>
        <end position="357"/>
    </location>
</feature>
<feature type="transmembrane region" description="Helical" evidence="7">
    <location>
        <begin position="177"/>
        <end position="197"/>
    </location>
</feature>
<dbReference type="GO" id="GO:0005886">
    <property type="term" value="C:plasma membrane"/>
    <property type="evidence" value="ECO:0007669"/>
    <property type="project" value="UniProtKB-SubCell"/>
</dbReference>
<evidence type="ECO:0000256" key="4">
    <source>
        <dbReference type="ARBA" id="ARBA00022989"/>
    </source>
</evidence>
<keyword evidence="2" id="KW-1003">Cell membrane</keyword>
<dbReference type="SUPFAM" id="SSF103473">
    <property type="entry name" value="MFS general substrate transporter"/>
    <property type="match status" value="1"/>
</dbReference>
<dbReference type="InterPro" id="IPR036259">
    <property type="entry name" value="MFS_trans_sf"/>
</dbReference>
<dbReference type="PANTHER" id="PTHR43124">
    <property type="entry name" value="PURINE EFFLUX PUMP PBUE"/>
    <property type="match status" value="1"/>
</dbReference>
<feature type="transmembrane region" description="Helical" evidence="7">
    <location>
        <begin position="22"/>
        <end position="41"/>
    </location>
</feature>
<evidence type="ECO:0000256" key="1">
    <source>
        <dbReference type="ARBA" id="ARBA00004651"/>
    </source>
</evidence>
<keyword evidence="4 7" id="KW-1133">Transmembrane helix</keyword>
<dbReference type="InterPro" id="IPR020846">
    <property type="entry name" value="MFS_dom"/>
</dbReference>
<protein>
    <submittedName>
        <fullName evidence="9">MFS transporter</fullName>
    </submittedName>
</protein>
<dbReference type="CDD" id="cd17324">
    <property type="entry name" value="MFS_NepI_like"/>
    <property type="match status" value="1"/>
</dbReference>